<evidence type="ECO:0000256" key="2">
    <source>
        <dbReference type="ARBA" id="ARBA00023015"/>
    </source>
</evidence>
<dbReference type="Gene3D" id="3.30.730.10">
    <property type="entry name" value="AP2/ERF domain"/>
    <property type="match status" value="1"/>
</dbReference>
<name>A0ABP0TW23_9BRYO</name>
<evidence type="ECO:0000259" key="9">
    <source>
        <dbReference type="PROSITE" id="PS51032"/>
    </source>
</evidence>
<dbReference type="Pfam" id="PF00847">
    <property type="entry name" value="AP2"/>
    <property type="match status" value="1"/>
</dbReference>
<feature type="region of interest" description="Disordered" evidence="8">
    <location>
        <begin position="1"/>
        <end position="55"/>
    </location>
</feature>
<organism evidence="10 11">
    <name type="scientific">Sphagnum troendelagicum</name>
    <dbReference type="NCBI Taxonomy" id="128251"/>
    <lineage>
        <taxon>Eukaryota</taxon>
        <taxon>Viridiplantae</taxon>
        <taxon>Streptophyta</taxon>
        <taxon>Embryophyta</taxon>
        <taxon>Bryophyta</taxon>
        <taxon>Sphagnophytina</taxon>
        <taxon>Sphagnopsida</taxon>
        <taxon>Sphagnales</taxon>
        <taxon>Sphagnaceae</taxon>
        <taxon>Sphagnum</taxon>
    </lineage>
</organism>
<dbReference type="Proteomes" id="UP001497512">
    <property type="component" value="Chromosome 15"/>
</dbReference>
<dbReference type="PANTHER" id="PTHR31985:SF273">
    <property type="entry name" value="ETHYLENE-RESPONSIVE TRANSCRIPTION FACTOR ERF017"/>
    <property type="match status" value="1"/>
</dbReference>
<dbReference type="CDD" id="cd00018">
    <property type="entry name" value="AP2"/>
    <property type="match status" value="1"/>
</dbReference>
<dbReference type="SMART" id="SM00380">
    <property type="entry name" value="AP2"/>
    <property type="match status" value="1"/>
</dbReference>
<dbReference type="InterPro" id="IPR051032">
    <property type="entry name" value="AP2/ERF_TF_ERF_subfamily"/>
</dbReference>
<proteinExistence type="inferred from homology"/>
<evidence type="ECO:0000256" key="8">
    <source>
        <dbReference type="SAM" id="MobiDB-lite"/>
    </source>
</evidence>
<keyword evidence="5" id="KW-0804">Transcription</keyword>
<evidence type="ECO:0000256" key="6">
    <source>
        <dbReference type="ARBA" id="ARBA00023242"/>
    </source>
</evidence>
<gene>
    <name evidence="10" type="ORF">CSSPTR1EN2_LOCUS8379</name>
</gene>
<evidence type="ECO:0000256" key="3">
    <source>
        <dbReference type="ARBA" id="ARBA00023125"/>
    </source>
</evidence>
<evidence type="ECO:0000313" key="10">
    <source>
        <dbReference type="EMBL" id="CAK9206499.1"/>
    </source>
</evidence>
<keyword evidence="3" id="KW-0238">DNA-binding</keyword>
<dbReference type="PRINTS" id="PR00367">
    <property type="entry name" value="ETHRSPELEMNT"/>
</dbReference>
<dbReference type="InterPro" id="IPR001471">
    <property type="entry name" value="AP2/ERF_dom"/>
</dbReference>
<feature type="domain" description="AP2/ERF" evidence="9">
    <location>
        <begin position="53"/>
        <end position="110"/>
    </location>
</feature>
<evidence type="ECO:0000256" key="7">
    <source>
        <dbReference type="ARBA" id="ARBA00024343"/>
    </source>
</evidence>
<dbReference type="EMBL" id="OZ019907">
    <property type="protein sequence ID" value="CAK9206499.1"/>
    <property type="molecule type" value="Genomic_DNA"/>
</dbReference>
<evidence type="ECO:0000256" key="1">
    <source>
        <dbReference type="ARBA" id="ARBA00004123"/>
    </source>
</evidence>
<protein>
    <recommendedName>
        <fullName evidence="9">AP2/ERF domain-containing protein</fullName>
    </recommendedName>
</protein>
<feature type="compositionally biased region" description="Polar residues" evidence="8">
    <location>
        <begin position="154"/>
        <end position="164"/>
    </location>
</feature>
<dbReference type="PANTHER" id="PTHR31985">
    <property type="entry name" value="ETHYLENE-RESPONSIVE TRANSCRIPTION FACTOR ERF042-RELATED"/>
    <property type="match status" value="1"/>
</dbReference>
<keyword evidence="11" id="KW-1185">Reference proteome</keyword>
<keyword evidence="4" id="KW-0010">Activator</keyword>
<dbReference type="InterPro" id="IPR016177">
    <property type="entry name" value="DNA-bd_dom_sf"/>
</dbReference>
<sequence length="286" mass="31533">MMVNSASPVTGKRIEGSDLAGTPLKRKSAGSARSIQKRSCSSSPSSTNRGGKSYRGVRMRTWRKWVSEIREPNKRSHILLGSFPTAEMAARAYDAAVLALRGPNAPLNFPETPPVLQARDWSSAAHMSPRSIQAAAAAAAASAVPPAAPLHIPQSHQQTSNTFCRSGASCCSGEEEEEEEDHEELHKKYPDHYNQLASLKDDENLNLAAESQSGAPQSDQQSRVQSMPEAEELIGMEWIESQFAGPFQDFEELGYFHHQSVLREIEEDDDDDDDSESAPFLWSYLW</sequence>
<keyword evidence="6" id="KW-0539">Nucleus</keyword>
<dbReference type="SUPFAM" id="SSF54171">
    <property type="entry name" value="DNA-binding domain"/>
    <property type="match status" value="1"/>
</dbReference>
<evidence type="ECO:0000256" key="4">
    <source>
        <dbReference type="ARBA" id="ARBA00023159"/>
    </source>
</evidence>
<comment type="subcellular location">
    <subcellularLocation>
        <location evidence="1">Nucleus</location>
    </subcellularLocation>
</comment>
<feature type="compositionally biased region" description="Low complexity" evidence="8">
    <location>
        <begin position="31"/>
        <end position="49"/>
    </location>
</feature>
<dbReference type="InterPro" id="IPR036955">
    <property type="entry name" value="AP2/ERF_dom_sf"/>
</dbReference>
<accession>A0ABP0TW23</accession>
<evidence type="ECO:0000313" key="11">
    <source>
        <dbReference type="Proteomes" id="UP001497512"/>
    </source>
</evidence>
<reference evidence="10" key="1">
    <citation type="submission" date="2024-02" db="EMBL/GenBank/DDBJ databases">
        <authorList>
            <consortium name="ELIXIR-Norway"/>
            <consortium name="Elixir Norway"/>
        </authorList>
    </citation>
    <scope>NUCLEOTIDE SEQUENCE</scope>
</reference>
<feature type="region of interest" description="Disordered" evidence="8">
    <location>
        <begin position="149"/>
        <end position="169"/>
    </location>
</feature>
<comment type="similarity">
    <text evidence="7">Belongs to the AP2/ERF transcription factor family. ERF subfamily.</text>
</comment>
<evidence type="ECO:0000256" key="5">
    <source>
        <dbReference type="ARBA" id="ARBA00023163"/>
    </source>
</evidence>
<dbReference type="PROSITE" id="PS51032">
    <property type="entry name" value="AP2_ERF"/>
    <property type="match status" value="1"/>
</dbReference>
<keyword evidence="2" id="KW-0805">Transcription regulation</keyword>